<protein>
    <submittedName>
        <fullName evidence="3">DUF294 nucleotidyltransferase-like domain-containing protein</fullName>
    </submittedName>
</protein>
<comment type="caution">
    <text evidence="3">The sequence shown here is derived from an EMBL/GenBank/DDBJ whole genome shotgun (WGS) entry which is preliminary data.</text>
</comment>
<dbReference type="InterPro" id="IPR043519">
    <property type="entry name" value="NT_sf"/>
</dbReference>
<sequence length="359" mass="41397">MCTRERREGWERWLQQVQNSTDLQQLSRIRKQFHEDLSGEQRAVETLVEVEWINRIYDAMIEQTVKLSYGQLNEQGKGWPPVPFQFVLYGSGGRQELTLWSDQDNGIVYETPPNGQEEEVQAYFLQLGEAVVAGLHEIGFPPCDGKVVSSEPMWCTTYAQWADRMDAWIADPNWEHIRYLLICLDARPLFTYGKVSFQLQLPLDAYRHYDVTVLPHLVANTLKHKMVLNIFGGLIPEPYGEDAGTIDIKYGCYIPIVNAIRLLAVAEGIAESSTRQRFWKLRTSGTYPVVELKKWEEAWIYFLELRNQVHAQYEQGVFAASGKLRVERMTKEMKHTLKSHVRTGNALQKMIRRKIGSGG</sequence>
<dbReference type="InterPro" id="IPR018821">
    <property type="entry name" value="DUF294_put_nucleoTrafse_sb-bd"/>
</dbReference>
<dbReference type="Proteomes" id="UP001597497">
    <property type="component" value="Unassembled WGS sequence"/>
</dbReference>
<evidence type="ECO:0000259" key="2">
    <source>
        <dbReference type="Pfam" id="PF10335"/>
    </source>
</evidence>
<dbReference type="InterPro" id="IPR005105">
    <property type="entry name" value="GlnD_Uridyltrans_N"/>
</dbReference>
<proteinExistence type="predicted"/>
<evidence type="ECO:0000259" key="1">
    <source>
        <dbReference type="Pfam" id="PF03445"/>
    </source>
</evidence>
<name>A0ABW5RA24_9BACL</name>
<gene>
    <name evidence="3" type="ORF">ACFSUC_09555</name>
</gene>
<dbReference type="Pfam" id="PF10335">
    <property type="entry name" value="DUF294_C"/>
    <property type="match status" value="1"/>
</dbReference>
<keyword evidence="4" id="KW-1185">Reference proteome</keyword>
<feature type="domain" description="Protein-PII uridylyltransferase N-terminal" evidence="1">
    <location>
        <begin position="41"/>
        <end position="173"/>
    </location>
</feature>
<dbReference type="SUPFAM" id="SSF81301">
    <property type="entry name" value="Nucleotidyltransferase"/>
    <property type="match status" value="1"/>
</dbReference>
<dbReference type="CDD" id="cd05401">
    <property type="entry name" value="NT_GlnE_GlnD_like"/>
    <property type="match status" value="1"/>
</dbReference>
<feature type="domain" description="DUF294" evidence="2">
    <location>
        <begin position="214"/>
        <end position="354"/>
    </location>
</feature>
<dbReference type="Pfam" id="PF03445">
    <property type="entry name" value="DUF294"/>
    <property type="match status" value="1"/>
</dbReference>
<organism evidence="3 4">
    <name type="scientific">Marinicrinis sediminis</name>
    <dbReference type="NCBI Taxonomy" id="1652465"/>
    <lineage>
        <taxon>Bacteria</taxon>
        <taxon>Bacillati</taxon>
        <taxon>Bacillota</taxon>
        <taxon>Bacilli</taxon>
        <taxon>Bacillales</taxon>
        <taxon>Paenibacillaceae</taxon>
    </lineage>
</organism>
<evidence type="ECO:0000313" key="3">
    <source>
        <dbReference type="EMBL" id="MFD2671853.1"/>
    </source>
</evidence>
<reference evidence="4" key="1">
    <citation type="journal article" date="2019" name="Int. J. Syst. Evol. Microbiol.">
        <title>The Global Catalogue of Microorganisms (GCM) 10K type strain sequencing project: providing services to taxonomists for standard genome sequencing and annotation.</title>
        <authorList>
            <consortium name="The Broad Institute Genomics Platform"/>
            <consortium name="The Broad Institute Genome Sequencing Center for Infectious Disease"/>
            <person name="Wu L."/>
            <person name="Ma J."/>
        </authorList>
    </citation>
    <scope>NUCLEOTIDE SEQUENCE [LARGE SCALE GENOMIC DNA]</scope>
    <source>
        <strain evidence="4">KCTC 33676</strain>
    </source>
</reference>
<dbReference type="EMBL" id="JBHUMM010000016">
    <property type="protein sequence ID" value="MFD2671853.1"/>
    <property type="molecule type" value="Genomic_DNA"/>
</dbReference>
<evidence type="ECO:0000313" key="4">
    <source>
        <dbReference type="Proteomes" id="UP001597497"/>
    </source>
</evidence>
<dbReference type="RefSeq" id="WP_379929327.1">
    <property type="nucleotide sequence ID" value="NZ_JBHUMM010000016.1"/>
</dbReference>
<accession>A0ABW5RA24</accession>